<dbReference type="GO" id="GO:0043565">
    <property type="term" value="F:sequence-specific DNA binding"/>
    <property type="evidence" value="ECO:0007669"/>
    <property type="project" value="InterPro"/>
</dbReference>
<dbReference type="SMART" id="SM00342">
    <property type="entry name" value="HTH_ARAC"/>
    <property type="match status" value="1"/>
</dbReference>
<dbReference type="InterPro" id="IPR009057">
    <property type="entry name" value="Homeodomain-like_sf"/>
</dbReference>
<name>A0A5B8UWH6_9SPHI</name>
<keyword evidence="6" id="KW-1185">Reference proteome</keyword>
<dbReference type="AlphaFoldDB" id="A0A5B8UWH6"/>
<dbReference type="PROSITE" id="PS01124">
    <property type="entry name" value="HTH_ARAC_FAMILY_2"/>
    <property type="match status" value="1"/>
</dbReference>
<dbReference type="Gene3D" id="2.60.120.10">
    <property type="entry name" value="Jelly Rolls"/>
    <property type="match status" value="1"/>
</dbReference>
<dbReference type="RefSeq" id="WP_147031845.1">
    <property type="nucleotide sequence ID" value="NZ_CP042436.1"/>
</dbReference>
<keyword evidence="2" id="KW-0238">DNA-binding</keyword>
<keyword evidence="1" id="KW-0805">Transcription regulation</keyword>
<dbReference type="InterPro" id="IPR013096">
    <property type="entry name" value="Cupin_2"/>
</dbReference>
<dbReference type="PANTHER" id="PTHR43280:SF27">
    <property type="entry name" value="TRANSCRIPTIONAL REGULATOR MTLR"/>
    <property type="match status" value="1"/>
</dbReference>
<accession>A0A5B8UWH6</accession>
<dbReference type="PROSITE" id="PS00041">
    <property type="entry name" value="HTH_ARAC_FAMILY_1"/>
    <property type="match status" value="1"/>
</dbReference>
<proteinExistence type="predicted"/>
<feature type="domain" description="HTH araC/xylS-type" evidence="4">
    <location>
        <begin position="186"/>
        <end position="284"/>
    </location>
</feature>
<dbReference type="InterPro" id="IPR014710">
    <property type="entry name" value="RmlC-like_jellyroll"/>
</dbReference>
<keyword evidence="3" id="KW-0804">Transcription</keyword>
<dbReference type="Proteomes" id="UP000321479">
    <property type="component" value="Chromosome"/>
</dbReference>
<dbReference type="Pfam" id="PF07883">
    <property type="entry name" value="Cupin_2"/>
    <property type="match status" value="1"/>
</dbReference>
<evidence type="ECO:0000259" key="4">
    <source>
        <dbReference type="PROSITE" id="PS01124"/>
    </source>
</evidence>
<dbReference type="Gene3D" id="1.10.10.60">
    <property type="entry name" value="Homeodomain-like"/>
    <property type="match status" value="2"/>
</dbReference>
<evidence type="ECO:0000256" key="2">
    <source>
        <dbReference type="ARBA" id="ARBA00023125"/>
    </source>
</evidence>
<dbReference type="InterPro" id="IPR018062">
    <property type="entry name" value="HTH_AraC-typ_CS"/>
</dbReference>
<dbReference type="PANTHER" id="PTHR43280">
    <property type="entry name" value="ARAC-FAMILY TRANSCRIPTIONAL REGULATOR"/>
    <property type="match status" value="1"/>
</dbReference>
<dbReference type="InterPro" id="IPR018060">
    <property type="entry name" value="HTH_AraC"/>
</dbReference>
<reference evidence="5 6" key="1">
    <citation type="journal article" date="2017" name="Curr. Microbiol.">
        <title>Mucilaginibacter ginsenosidivorans sp. nov., Isolated from Soil of Ginseng Field.</title>
        <authorList>
            <person name="Kim M.M."/>
            <person name="Siddiqi M.Z."/>
            <person name="Im W.T."/>
        </authorList>
    </citation>
    <scope>NUCLEOTIDE SEQUENCE [LARGE SCALE GENOMIC DNA]</scope>
    <source>
        <strain evidence="5 6">Gsoil 3017</strain>
    </source>
</reference>
<evidence type="ECO:0000256" key="3">
    <source>
        <dbReference type="ARBA" id="ARBA00023163"/>
    </source>
</evidence>
<evidence type="ECO:0000256" key="1">
    <source>
        <dbReference type="ARBA" id="ARBA00023015"/>
    </source>
</evidence>
<dbReference type="EMBL" id="CP042436">
    <property type="protein sequence ID" value="QEC63269.1"/>
    <property type="molecule type" value="Genomic_DNA"/>
</dbReference>
<dbReference type="InterPro" id="IPR011051">
    <property type="entry name" value="RmlC_Cupin_sf"/>
</dbReference>
<organism evidence="5 6">
    <name type="scientific">Mucilaginibacter ginsenosidivorans</name>
    <dbReference type="NCBI Taxonomy" id="398053"/>
    <lineage>
        <taxon>Bacteria</taxon>
        <taxon>Pseudomonadati</taxon>
        <taxon>Bacteroidota</taxon>
        <taxon>Sphingobacteriia</taxon>
        <taxon>Sphingobacteriales</taxon>
        <taxon>Sphingobacteriaceae</taxon>
        <taxon>Mucilaginibacter</taxon>
    </lineage>
</organism>
<dbReference type="KEGG" id="mgin:FRZ54_12005"/>
<evidence type="ECO:0000313" key="5">
    <source>
        <dbReference type="EMBL" id="QEC63269.1"/>
    </source>
</evidence>
<sequence length="289" mass="33045">MRPQLLKVPHQPLNSFSVRQDKVPYINNKWHYHAEAELIYFKKGSGTQFIGDHIQNFKDGDVVLVGSNLPHYWRFDDAYFEEGSDLQADILVAHFREDFWGTHFLNLPENKGIRAMLEKAKRGLSVDGERGELVAVLLAGMLQVEGPRRIMLLIEALAAIAEGNFGVLASIGFNNDFKEAESERINAIYDFTLANFKRPITTEEIAAVANISPHSFCRYFKSRTRKTYSQFINEIKVGHACRHLIEDKISVKQICFESGFQNFASFHKYFKMTTGKSPLQYQKQFLAVG</sequence>
<evidence type="ECO:0000313" key="6">
    <source>
        <dbReference type="Proteomes" id="UP000321479"/>
    </source>
</evidence>
<protein>
    <submittedName>
        <fullName evidence="5">AraC family transcriptional regulator</fullName>
    </submittedName>
</protein>
<dbReference type="CDD" id="cd06976">
    <property type="entry name" value="cupin_MtlR-like_N"/>
    <property type="match status" value="1"/>
</dbReference>
<gene>
    <name evidence="5" type="ORF">FRZ54_12005</name>
</gene>
<dbReference type="SUPFAM" id="SSF46689">
    <property type="entry name" value="Homeodomain-like"/>
    <property type="match status" value="2"/>
</dbReference>
<dbReference type="SUPFAM" id="SSF51182">
    <property type="entry name" value="RmlC-like cupins"/>
    <property type="match status" value="1"/>
</dbReference>
<dbReference type="Pfam" id="PF12833">
    <property type="entry name" value="HTH_18"/>
    <property type="match status" value="1"/>
</dbReference>
<dbReference type="GO" id="GO:0003700">
    <property type="term" value="F:DNA-binding transcription factor activity"/>
    <property type="evidence" value="ECO:0007669"/>
    <property type="project" value="InterPro"/>
</dbReference>
<dbReference type="OrthoDB" id="9787988at2"/>